<gene>
    <name evidence="5" type="ORF">B296_00015101</name>
</gene>
<dbReference type="InterPro" id="IPR000271">
    <property type="entry name" value="Ribosomal_bL34"/>
</dbReference>
<dbReference type="GO" id="GO:0005762">
    <property type="term" value="C:mitochondrial large ribosomal subunit"/>
    <property type="evidence" value="ECO:0007669"/>
    <property type="project" value="TreeGrafter"/>
</dbReference>
<keyword evidence="3" id="KW-0687">Ribonucleoprotein</keyword>
<dbReference type="NCBIfam" id="TIGR01030">
    <property type="entry name" value="rpmH_bact"/>
    <property type="match status" value="1"/>
</dbReference>
<reference evidence="5 6" key="1">
    <citation type="journal article" date="2014" name="Agronomy (Basel)">
        <title>A Draft Genome Sequence for Ensete ventricosum, the Drought-Tolerant Tree Against Hunger.</title>
        <authorList>
            <person name="Harrison J."/>
            <person name="Moore K.A."/>
            <person name="Paszkiewicz K."/>
            <person name="Jones T."/>
            <person name="Grant M."/>
            <person name="Ambacheew D."/>
            <person name="Muzemil S."/>
            <person name="Studholme D.J."/>
        </authorList>
    </citation>
    <scope>NUCLEOTIDE SEQUENCE [LARGE SCALE GENOMIC DNA]</scope>
</reference>
<dbReference type="GO" id="GO:0006412">
    <property type="term" value="P:translation"/>
    <property type="evidence" value="ECO:0007669"/>
    <property type="project" value="InterPro"/>
</dbReference>
<dbReference type="PANTHER" id="PTHR14503">
    <property type="entry name" value="MITOCHONDRIAL RIBOSOMAL PROTEIN 34 FAMILY MEMBER"/>
    <property type="match status" value="1"/>
</dbReference>
<comment type="similarity">
    <text evidence="1">Belongs to the bacterial ribosomal protein bL34 family.</text>
</comment>
<protein>
    <recommendedName>
        <fullName evidence="4">Large ribosomal subunit protein bL34m</fullName>
    </recommendedName>
</protein>
<dbReference type="PANTHER" id="PTHR14503:SF12">
    <property type="entry name" value="RIBOSOMAL PROTEIN L34"/>
    <property type="match status" value="1"/>
</dbReference>
<dbReference type="GO" id="GO:0003735">
    <property type="term" value="F:structural constituent of ribosome"/>
    <property type="evidence" value="ECO:0007669"/>
    <property type="project" value="InterPro"/>
</dbReference>
<sequence>ANQCIRSFSDLFSLQRFPSFRRSRSALSPRSRRLAEEEKETLKTLRVLTSLQGAFFPSGLPSLRFFIDEGNDDLTNESMHLLPKRTYQPSHVKCKKAHGYLARKSTKGGSKVIAHRLAKGRARIAV</sequence>
<evidence type="ECO:0000256" key="2">
    <source>
        <dbReference type="ARBA" id="ARBA00022980"/>
    </source>
</evidence>
<evidence type="ECO:0000256" key="4">
    <source>
        <dbReference type="ARBA" id="ARBA00035274"/>
    </source>
</evidence>
<evidence type="ECO:0000256" key="1">
    <source>
        <dbReference type="ARBA" id="ARBA00010111"/>
    </source>
</evidence>
<dbReference type="AlphaFoldDB" id="A0A427AED8"/>
<comment type="caution">
    <text evidence="5">The sequence shown here is derived from an EMBL/GenBank/DDBJ whole genome shotgun (WGS) entry which is preliminary data.</text>
</comment>
<proteinExistence type="inferred from homology"/>
<dbReference type="Proteomes" id="UP000287651">
    <property type="component" value="Unassembled WGS sequence"/>
</dbReference>
<dbReference type="FunFam" id="1.10.287.3980:FF:000001">
    <property type="entry name" value="Mitochondrial ribosomal protein L34"/>
    <property type="match status" value="1"/>
</dbReference>
<feature type="non-terminal residue" evidence="5">
    <location>
        <position position="1"/>
    </location>
</feature>
<keyword evidence="2" id="KW-0689">Ribosomal protein</keyword>
<dbReference type="Pfam" id="PF00468">
    <property type="entry name" value="Ribosomal_L34"/>
    <property type="match status" value="1"/>
</dbReference>
<accession>A0A427AED8</accession>
<name>A0A427AED8_ENSVE</name>
<dbReference type="EMBL" id="AMZH03002745">
    <property type="protein sequence ID" value="RRT74546.1"/>
    <property type="molecule type" value="Genomic_DNA"/>
</dbReference>
<dbReference type="Gene3D" id="1.10.287.3980">
    <property type="match status" value="1"/>
</dbReference>
<evidence type="ECO:0000313" key="6">
    <source>
        <dbReference type="Proteomes" id="UP000287651"/>
    </source>
</evidence>
<evidence type="ECO:0000313" key="5">
    <source>
        <dbReference type="EMBL" id="RRT74546.1"/>
    </source>
</evidence>
<evidence type="ECO:0000256" key="3">
    <source>
        <dbReference type="ARBA" id="ARBA00023274"/>
    </source>
</evidence>
<organism evidence="5 6">
    <name type="scientific">Ensete ventricosum</name>
    <name type="common">Abyssinian banana</name>
    <name type="synonym">Musa ensete</name>
    <dbReference type="NCBI Taxonomy" id="4639"/>
    <lineage>
        <taxon>Eukaryota</taxon>
        <taxon>Viridiplantae</taxon>
        <taxon>Streptophyta</taxon>
        <taxon>Embryophyta</taxon>
        <taxon>Tracheophyta</taxon>
        <taxon>Spermatophyta</taxon>
        <taxon>Magnoliopsida</taxon>
        <taxon>Liliopsida</taxon>
        <taxon>Zingiberales</taxon>
        <taxon>Musaceae</taxon>
        <taxon>Ensete</taxon>
    </lineage>
</organism>